<gene>
    <name evidence="1" type="ORF">RXV79_03335</name>
</gene>
<dbReference type="Proteomes" id="UP001303946">
    <property type="component" value="Chromosome"/>
</dbReference>
<name>A0ABZ0CX52_9BURK</name>
<dbReference type="EMBL" id="CP136336">
    <property type="protein sequence ID" value="WOB09096.1"/>
    <property type="molecule type" value="Genomic_DNA"/>
</dbReference>
<protein>
    <submittedName>
        <fullName evidence="1">Uncharacterized protein</fullName>
    </submittedName>
</protein>
<keyword evidence="2" id="KW-1185">Reference proteome</keyword>
<dbReference type="RefSeq" id="WP_316702055.1">
    <property type="nucleotide sequence ID" value="NZ_CP136336.1"/>
</dbReference>
<sequence length="118" mass="12957">MSNQVQLRIAARIHFILKRDLGEGINVPAMLSDPDEAREVLFVCQASGNRELVSLARQFVHAGKLAAPEVAVKADAPQDAAWARHSSGFGISRPPEPAESSWRSATQWLRRGSRAITR</sequence>
<proteinExistence type="predicted"/>
<evidence type="ECO:0000313" key="1">
    <source>
        <dbReference type="EMBL" id="WOB09096.1"/>
    </source>
</evidence>
<reference evidence="1 2" key="1">
    <citation type="submission" date="2023-10" db="EMBL/GenBank/DDBJ databases">
        <title>Bacteria for the degradation of biodegradable plastic PBAT(Polybutylene adipate terephthalate).</title>
        <authorList>
            <person name="Weon H.-Y."/>
            <person name="Yeon J."/>
        </authorList>
    </citation>
    <scope>NUCLEOTIDE SEQUENCE [LARGE SCALE GENOMIC DNA]</scope>
    <source>
        <strain evidence="1 2">SBD 7-3</strain>
    </source>
</reference>
<accession>A0ABZ0CX52</accession>
<evidence type="ECO:0000313" key="2">
    <source>
        <dbReference type="Proteomes" id="UP001303946"/>
    </source>
</evidence>
<organism evidence="1 2">
    <name type="scientific">Piscinibacter gummiphilus</name>
    <dbReference type="NCBI Taxonomy" id="946333"/>
    <lineage>
        <taxon>Bacteria</taxon>
        <taxon>Pseudomonadati</taxon>
        <taxon>Pseudomonadota</taxon>
        <taxon>Betaproteobacteria</taxon>
        <taxon>Burkholderiales</taxon>
        <taxon>Sphaerotilaceae</taxon>
        <taxon>Piscinibacter</taxon>
    </lineage>
</organism>